<feature type="region of interest" description="Disordered" evidence="1">
    <location>
        <begin position="1"/>
        <end position="33"/>
    </location>
</feature>
<evidence type="ECO:0000313" key="2">
    <source>
        <dbReference type="Proteomes" id="UP000694864"/>
    </source>
</evidence>
<dbReference type="Proteomes" id="UP000694864">
    <property type="component" value="Chromosome 1"/>
</dbReference>
<protein>
    <submittedName>
        <fullName evidence="3">Uncharacterized protein LOC109132240</fullName>
    </submittedName>
</protein>
<dbReference type="GeneID" id="109132240"/>
<dbReference type="RefSeq" id="XP_019099118.1">
    <property type="nucleotide sequence ID" value="XM_019243573.1"/>
</dbReference>
<sequence>MGLGGTSGVNQATPSIDHSTSRPRKSPKWTTEQNLNGSLFVINHAIVVSACPMGRDAAKKAKTKGKGAVLEVVNEEFNVYKKLKEQELKCLDNIAMMQEEAI</sequence>
<reference evidence="2" key="1">
    <citation type="journal article" date="2014" name="Nat. Commun.">
        <title>The emerging biofuel crop Camelina sativa retains a highly undifferentiated hexaploid genome structure.</title>
        <authorList>
            <person name="Kagale S."/>
            <person name="Koh C."/>
            <person name="Nixon J."/>
            <person name="Bollina V."/>
            <person name="Clarke W.E."/>
            <person name="Tuteja R."/>
            <person name="Spillane C."/>
            <person name="Robinson S.J."/>
            <person name="Links M.G."/>
            <person name="Clarke C."/>
            <person name="Higgins E.E."/>
            <person name="Huebert T."/>
            <person name="Sharpe A.G."/>
            <person name="Parkin I.A."/>
        </authorList>
    </citation>
    <scope>NUCLEOTIDE SEQUENCE [LARGE SCALE GENOMIC DNA]</scope>
    <source>
        <strain evidence="2">cv. DH55</strain>
    </source>
</reference>
<gene>
    <name evidence="3" type="primary">LOC109132240</name>
</gene>
<evidence type="ECO:0000256" key="1">
    <source>
        <dbReference type="SAM" id="MobiDB-lite"/>
    </source>
</evidence>
<reference evidence="3" key="2">
    <citation type="submission" date="2025-08" db="UniProtKB">
        <authorList>
            <consortium name="RefSeq"/>
        </authorList>
    </citation>
    <scope>IDENTIFICATION</scope>
    <source>
        <tissue evidence="3">Leaf</tissue>
    </source>
</reference>
<keyword evidence="2" id="KW-1185">Reference proteome</keyword>
<accession>A0ABM1RJD0</accession>
<proteinExistence type="predicted"/>
<name>A0ABM1RJD0_CAMSA</name>
<organism evidence="2 3">
    <name type="scientific">Camelina sativa</name>
    <name type="common">False flax</name>
    <name type="synonym">Myagrum sativum</name>
    <dbReference type="NCBI Taxonomy" id="90675"/>
    <lineage>
        <taxon>Eukaryota</taxon>
        <taxon>Viridiplantae</taxon>
        <taxon>Streptophyta</taxon>
        <taxon>Embryophyta</taxon>
        <taxon>Tracheophyta</taxon>
        <taxon>Spermatophyta</taxon>
        <taxon>Magnoliopsida</taxon>
        <taxon>eudicotyledons</taxon>
        <taxon>Gunneridae</taxon>
        <taxon>Pentapetalae</taxon>
        <taxon>rosids</taxon>
        <taxon>malvids</taxon>
        <taxon>Brassicales</taxon>
        <taxon>Brassicaceae</taxon>
        <taxon>Camelineae</taxon>
        <taxon>Camelina</taxon>
    </lineage>
</organism>
<evidence type="ECO:0000313" key="3">
    <source>
        <dbReference type="RefSeq" id="XP_019099118.1"/>
    </source>
</evidence>
<feature type="compositionally biased region" description="Polar residues" evidence="1">
    <location>
        <begin position="8"/>
        <end position="18"/>
    </location>
</feature>